<dbReference type="CDD" id="cd07377">
    <property type="entry name" value="WHTH_GntR"/>
    <property type="match status" value="1"/>
</dbReference>
<dbReference type="SUPFAM" id="SSF46785">
    <property type="entry name" value="Winged helix' DNA-binding domain"/>
    <property type="match status" value="1"/>
</dbReference>
<sequence>MSAERSAQPASAFVEPVTTERTFEQAISHVVDGIERNRLREGDRLPNESELAEQLAISKPTLRQALRVLERAGLIAVKRGAGGGIFLATDLIPFDLINSYVASEEHQVVEVLVARRVVETGVARLAALAATEEDLDEIQRTIDLLERHRGNRALVMRADAAFHRAVSRACHNRALQAAMRSLGNDIAPIRDAYRGGAEEDELTLDVHRRQLHVMRLRDADALAPILDEHFRMLENAFAEAIGSSWDALFGAVVAAPPAADR</sequence>
<dbReference type="HOGENOM" id="CLU_017584_9_5_11"/>
<dbReference type="RefSeq" id="WP_012933679.1">
    <property type="nucleotide sequence ID" value="NC_013739.1"/>
</dbReference>
<dbReference type="GO" id="GO:0003700">
    <property type="term" value="F:DNA-binding transcription factor activity"/>
    <property type="evidence" value="ECO:0007669"/>
    <property type="project" value="InterPro"/>
</dbReference>
<name>D3F5G1_CONWI</name>
<dbReference type="eggNOG" id="COG2186">
    <property type="taxonomic scope" value="Bacteria"/>
</dbReference>
<dbReference type="KEGG" id="cwo:Cwoe_2203"/>
<dbReference type="Pfam" id="PF00392">
    <property type="entry name" value="GntR"/>
    <property type="match status" value="1"/>
</dbReference>
<dbReference type="Proteomes" id="UP000008229">
    <property type="component" value="Chromosome"/>
</dbReference>
<dbReference type="SMART" id="SM00345">
    <property type="entry name" value="HTH_GNTR"/>
    <property type="match status" value="1"/>
</dbReference>
<accession>D3F5G1</accession>
<evidence type="ECO:0000256" key="1">
    <source>
        <dbReference type="ARBA" id="ARBA00023015"/>
    </source>
</evidence>
<keyword evidence="2" id="KW-0238">DNA-binding</keyword>
<keyword evidence="3" id="KW-0804">Transcription</keyword>
<evidence type="ECO:0000256" key="3">
    <source>
        <dbReference type="ARBA" id="ARBA00023163"/>
    </source>
</evidence>
<reference evidence="5 6" key="1">
    <citation type="journal article" date="2010" name="Stand. Genomic Sci.">
        <title>Complete genome sequence of Conexibacter woesei type strain (ID131577).</title>
        <authorList>
            <person name="Pukall R."/>
            <person name="Lapidus A."/>
            <person name="Glavina Del Rio T."/>
            <person name="Copeland A."/>
            <person name="Tice H."/>
            <person name="Cheng J.-F."/>
            <person name="Lucas S."/>
            <person name="Chen F."/>
            <person name="Nolan M."/>
            <person name="Bruce D."/>
            <person name="Goodwin L."/>
            <person name="Pitluck S."/>
            <person name="Mavromatis K."/>
            <person name="Ivanova N."/>
            <person name="Ovchinnikova G."/>
            <person name="Pati A."/>
            <person name="Chen A."/>
            <person name="Palaniappan K."/>
            <person name="Land M."/>
            <person name="Hauser L."/>
            <person name="Chang Y.-J."/>
            <person name="Jeffries C.D."/>
            <person name="Chain P."/>
            <person name="Meincke L."/>
            <person name="Sims D."/>
            <person name="Brettin T."/>
            <person name="Detter J.C."/>
            <person name="Rohde M."/>
            <person name="Goeker M."/>
            <person name="Bristow J."/>
            <person name="Eisen J.A."/>
            <person name="Markowitz V."/>
            <person name="Kyrpides N.C."/>
            <person name="Klenk H.-P."/>
            <person name="Hugenholtz P."/>
        </authorList>
    </citation>
    <scope>NUCLEOTIDE SEQUENCE [LARGE SCALE GENOMIC DNA]</scope>
    <source>
        <strain evidence="6">DSM 14684 / CIP 108061 / JCM 11494 / NBRC 100937 / ID131577</strain>
    </source>
</reference>
<dbReference type="PANTHER" id="PTHR43537">
    <property type="entry name" value="TRANSCRIPTIONAL REGULATOR, GNTR FAMILY"/>
    <property type="match status" value="1"/>
</dbReference>
<dbReference type="GO" id="GO:0003677">
    <property type="term" value="F:DNA binding"/>
    <property type="evidence" value="ECO:0007669"/>
    <property type="project" value="UniProtKB-KW"/>
</dbReference>
<dbReference type="InterPro" id="IPR036388">
    <property type="entry name" value="WH-like_DNA-bd_sf"/>
</dbReference>
<protein>
    <submittedName>
        <fullName evidence="5">GntR domain protein</fullName>
    </submittedName>
</protein>
<reference evidence="6" key="2">
    <citation type="submission" date="2010-01" db="EMBL/GenBank/DDBJ databases">
        <title>The complete genome of Conexibacter woesei DSM 14684.</title>
        <authorList>
            <consortium name="US DOE Joint Genome Institute (JGI-PGF)"/>
            <person name="Lucas S."/>
            <person name="Copeland A."/>
            <person name="Lapidus A."/>
            <person name="Glavina del Rio T."/>
            <person name="Dalin E."/>
            <person name="Tice H."/>
            <person name="Bruce D."/>
            <person name="Goodwin L."/>
            <person name="Pitluck S."/>
            <person name="Kyrpides N."/>
            <person name="Mavromatis K."/>
            <person name="Ivanova N."/>
            <person name="Mikhailova N."/>
            <person name="Chertkov O."/>
            <person name="Brettin T."/>
            <person name="Detter J.C."/>
            <person name="Han C."/>
            <person name="Larimer F."/>
            <person name="Land M."/>
            <person name="Hauser L."/>
            <person name="Markowitz V."/>
            <person name="Cheng J.-F."/>
            <person name="Hugenholtz P."/>
            <person name="Woyke T."/>
            <person name="Wu D."/>
            <person name="Pukall R."/>
            <person name="Steenblock K."/>
            <person name="Schneider S."/>
            <person name="Klenk H.-P."/>
            <person name="Eisen J.A."/>
        </authorList>
    </citation>
    <scope>NUCLEOTIDE SEQUENCE [LARGE SCALE GENOMIC DNA]</scope>
    <source>
        <strain evidence="6">DSM 14684 / CIP 108061 / JCM 11494 / NBRC 100937 / ID131577</strain>
    </source>
</reference>
<organism evidence="5 6">
    <name type="scientific">Conexibacter woesei (strain DSM 14684 / CCUG 47730 / CIP 108061 / JCM 11494 / NBRC 100937 / ID131577)</name>
    <dbReference type="NCBI Taxonomy" id="469383"/>
    <lineage>
        <taxon>Bacteria</taxon>
        <taxon>Bacillati</taxon>
        <taxon>Actinomycetota</taxon>
        <taxon>Thermoleophilia</taxon>
        <taxon>Solirubrobacterales</taxon>
        <taxon>Conexibacteraceae</taxon>
        <taxon>Conexibacter</taxon>
    </lineage>
</organism>
<dbReference type="SMART" id="SM00895">
    <property type="entry name" value="FCD"/>
    <property type="match status" value="1"/>
</dbReference>
<dbReference type="InterPro" id="IPR036390">
    <property type="entry name" value="WH_DNA-bd_sf"/>
</dbReference>
<evidence type="ECO:0000259" key="4">
    <source>
        <dbReference type="PROSITE" id="PS50949"/>
    </source>
</evidence>
<dbReference type="Gene3D" id="1.10.10.10">
    <property type="entry name" value="Winged helix-like DNA-binding domain superfamily/Winged helix DNA-binding domain"/>
    <property type="match status" value="1"/>
</dbReference>
<keyword evidence="6" id="KW-1185">Reference proteome</keyword>
<dbReference type="PROSITE" id="PS50949">
    <property type="entry name" value="HTH_GNTR"/>
    <property type="match status" value="1"/>
</dbReference>
<dbReference type="SUPFAM" id="SSF48008">
    <property type="entry name" value="GntR ligand-binding domain-like"/>
    <property type="match status" value="1"/>
</dbReference>
<dbReference type="OrthoDB" id="9784718at2"/>
<evidence type="ECO:0000313" key="6">
    <source>
        <dbReference type="Proteomes" id="UP000008229"/>
    </source>
</evidence>
<dbReference type="Gene3D" id="1.20.120.530">
    <property type="entry name" value="GntR ligand-binding domain-like"/>
    <property type="match status" value="1"/>
</dbReference>
<dbReference type="InterPro" id="IPR008920">
    <property type="entry name" value="TF_FadR/GntR_C"/>
</dbReference>
<gene>
    <name evidence="5" type="ordered locus">Cwoe_2203</name>
</gene>
<dbReference type="InterPro" id="IPR000524">
    <property type="entry name" value="Tscrpt_reg_HTH_GntR"/>
</dbReference>
<dbReference type="InterPro" id="IPR011711">
    <property type="entry name" value="GntR_C"/>
</dbReference>
<keyword evidence="1" id="KW-0805">Transcription regulation</keyword>
<dbReference type="PRINTS" id="PR00035">
    <property type="entry name" value="HTHGNTR"/>
</dbReference>
<dbReference type="PANTHER" id="PTHR43537:SF5">
    <property type="entry name" value="UXU OPERON TRANSCRIPTIONAL REGULATOR"/>
    <property type="match status" value="1"/>
</dbReference>
<dbReference type="STRING" id="469383.Cwoe_2203"/>
<feature type="domain" description="HTH gntR-type" evidence="4">
    <location>
        <begin position="20"/>
        <end position="90"/>
    </location>
</feature>
<dbReference type="AlphaFoldDB" id="D3F5G1"/>
<dbReference type="EMBL" id="CP001854">
    <property type="protein sequence ID" value="ADB50628.1"/>
    <property type="molecule type" value="Genomic_DNA"/>
</dbReference>
<evidence type="ECO:0000256" key="2">
    <source>
        <dbReference type="ARBA" id="ARBA00023125"/>
    </source>
</evidence>
<evidence type="ECO:0000313" key="5">
    <source>
        <dbReference type="EMBL" id="ADB50628.1"/>
    </source>
</evidence>
<dbReference type="Pfam" id="PF07729">
    <property type="entry name" value="FCD"/>
    <property type="match status" value="1"/>
</dbReference>
<proteinExistence type="predicted"/>